<evidence type="ECO:0000256" key="1">
    <source>
        <dbReference type="ARBA" id="ARBA00022679"/>
    </source>
</evidence>
<sequence length="351" mass="37914">MRNAELAAGATIRSRAPLRLGFGGGGTDLSPFCDWQGGAVLNCTIDRYAYCYVTARDDMKLVLDARDRGVVESHAFGAPIESARGLRLHRGIYNRFLQDGFLSRSRGLTIVTTTDALAGSGLGTSSALVVAICEALREYTEAPFGRYELAHLAFEIERRQLRLAGGKQDQYSAAFGGVNFIEFLEQDRVIVNPLRVHRNILLELESSLVICFTGLSRESDAIIQAQISRLNSKDEEVIAAMISLKEAAFEMKAALLAGDLFTFGDMLNRSWRSKKSTAATISNDRVEGLLQVGLAAGAYACKASGAGGGGFLMFMTEPERKSAVMRALNSAGGEATPVRLTGDGVEVWTRP</sequence>
<dbReference type="AlphaFoldDB" id="A0A549T6B4"/>
<evidence type="ECO:0000313" key="9">
    <source>
        <dbReference type="Proteomes" id="UP000316781"/>
    </source>
</evidence>
<dbReference type="SUPFAM" id="SSF55060">
    <property type="entry name" value="GHMP Kinase, C-terminal domain"/>
    <property type="match status" value="1"/>
</dbReference>
<dbReference type="GO" id="GO:0050201">
    <property type="term" value="F:fucokinase activity"/>
    <property type="evidence" value="ECO:0007669"/>
    <property type="project" value="TreeGrafter"/>
</dbReference>
<dbReference type="Gene3D" id="3.30.230.120">
    <property type="match status" value="1"/>
</dbReference>
<dbReference type="GO" id="GO:0042352">
    <property type="term" value="P:GDP-L-fucose salvage"/>
    <property type="evidence" value="ECO:0007669"/>
    <property type="project" value="TreeGrafter"/>
</dbReference>
<dbReference type="PANTHER" id="PTHR32463">
    <property type="entry name" value="L-FUCOSE KINASE"/>
    <property type="match status" value="1"/>
</dbReference>
<evidence type="ECO:0000313" key="8">
    <source>
        <dbReference type="EMBL" id="TRL37419.1"/>
    </source>
</evidence>
<dbReference type="InterPro" id="IPR013750">
    <property type="entry name" value="GHMP_kinase_C_dom"/>
</dbReference>
<dbReference type="GO" id="GO:0005524">
    <property type="term" value="F:ATP binding"/>
    <property type="evidence" value="ECO:0007669"/>
    <property type="project" value="UniProtKB-KW"/>
</dbReference>
<keyword evidence="1" id="KW-0808">Transferase</keyword>
<dbReference type="EMBL" id="VJMF01000012">
    <property type="protein sequence ID" value="TRL37419.1"/>
    <property type="molecule type" value="Genomic_DNA"/>
</dbReference>
<feature type="domain" description="GHMP kinase C-terminal" evidence="7">
    <location>
        <begin position="251"/>
        <end position="332"/>
    </location>
</feature>
<dbReference type="SUPFAM" id="SSF54211">
    <property type="entry name" value="Ribosomal protein S5 domain 2-like"/>
    <property type="match status" value="1"/>
</dbReference>
<keyword evidence="2" id="KW-0547">Nucleotide-binding</keyword>
<evidence type="ECO:0000256" key="3">
    <source>
        <dbReference type="ARBA" id="ARBA00022777"/>
    </source>
</evidence>
<dbReference type="InterPro" id="IPR052203">
    <property type="entry name" value="GHMP_Kinase-Related"/>
</dbReference>
<dbReference type="InterPro" id="IPR020568">
    <property type="entry name" value="Ribosomal_Su5_D2-typ_SF"/>
</dbReference>
<feature type="domain" description="GHMP kinase N-terminal" evidence="6">
    <location>
        <begin position="100"/>
        <end position="177"/>
    </location>
</feature>
<protein>
    <submittedName>
        <fullName evidence="8">Dehydrogenase</fullName>
    </submittedName>
</protein>
<gene>
    <name evidence="8" type="ORF">FM996_02555</name>
</gene>
<comment type="caution">
    <text evidence="8">The sequence shown here is derived from an EMBL/GenBank/DDBJ whole genome shotgun (WGS) entry which is preliminary data.</text>
</comment>
<dbReference type="InterPro" id="IPR006204">
    <property type="entry name" value="GHMP_kinase_N_dom"/>
</dbReference>
<evidence type="ECO:0000256" key="5">
    <source>
        <dbReference type="ARBA" id="ARBA00038121"/>
    </source>
</evidence>
<keyword evidence="3" id="KW-0418">Kinase</keyword>
<dbReference type="Pfam" id="PF08544">
    <property type="entry name" value="GHMP_kinases_C"/>
    <property type="match status" value="1"/>
</dbReference>
<name>A0A549T6B4_METSR</name>
<dbReference type="InterPro" id="IPR036554">
    <property type="entry name" value="GHMP_kinase_C_sf"/>
</dbReference>
<proteinExistence type="inferred from homology"/>
<dbReference type="PRINTS" id="PR00960">
    <property type="entry name" value="LMBPPROTEIN"/>
</dbReference>
<evidence type="ECO:0000259" key="7">
    <source>
        <dbReference type="Pfam" id="PF08544"/>
    </source>
</evidence>
<keyword evidence="4" id="KW-0067">ATP-binding</keyword>
<dbReference type="InterPro" id="IPR014606">
    <property type="entry name" value="Heptose_7-P_kinase"/>
</dbReference>
<evidence type="ECO:0000259" key="6">
    <source>
        <dbReference type="Pfam" id="PF00288"/>
    </source>
</evidence>
<evidence type="ECO:0000256" key="2">
    <source>
        <dbReference type="ARBA" id="ARBA00022741"/>
    </source>
</evidence>
<comment type="similarity">
    <text evidence="5">Belongs to the GHMP kinase family.</text>
</comment>
<dbReference type="Proteomes" id="UP000316781">
    <property type="component" value="Unassembled WGS sequence"/>
</dbReference>
<evidence type="ECO:0000256" key="4">
    <source>
        <dbReference type="ARBA" id="ARBA00022840"/>
    </source>
</evidence>
<dbReference type="PANTHER" id="PTHR32463:SF0">
    <property type="entry name" value="L-FUCOSE KINASE"/>
    <property type="match status" value="1"/>
</dbReference>
<dbReference type="InterPro" id="IPR001174">
    <property type="entry name" value="HddA/FKP"/>
</dbReference>
<organism evidence="8 9">
    <name type="scientific">Methylosinus sporium</name>
    <dbReference type="NCBI Taxonomy" id="428"/>
    <lineage>
        <taxon>Bacteria</taxon>
        <taxon>Pseudomonadati</taxon>
        <taxon>Pseudomonadota</taxon>
        <taxon>Alphaproteobacteria</taxon>
        <taxon>Hyphomicrobiales</taxon>
        <taxon>Methylocystaceae</taxon>
        <taxon>Methylosinus</taxon>
    </lineage>
</organism>
<dbReference type="Pfam" id="PF00288">
    <property type="entry name" value="GHMP_kinases_N"/>
    <property type="match status" value="1"/>
</dbReference>
<reference evidence="8 9" key="1">
    <citation type="submission" date="2019-07" db="EMBL/GenBank/DDBJ databases">
        <title>Ln-dependent methylotrophs.</title>
        <authorList>
            <person name="Tani A."/>
        </authorList>
    </citation>
    <scope>NUCLEOTIDE SEQUENCE [LARGE SCALE GENOMIC DNA]</scope>
    <source>
        <strain evidence="8 9">SM89A</strain>
    </source>
</reference>
<accession>A0A549T6B4</accession>
<dbReference type="PIRSF" id="PIRSF036406">
    <property type="entry name" value="Hept_kin"/>
    <property type="match status" value="1"/>
</dbReference>